<name>A0A444VZA7_9FLAO</name>
<comment type="caution">
    <text evidence="1">The sequence shown here is derived from an EMBL/GenBank/DDBJ whole genome shotgun (WGS) entry which is preliminary data.</text>
</comment>
<proteinExistence type="predicted"/>
<evidence type="ECO:0000313" key="1">
    <source>
        <dbReference type="EMBL" id="RYJ38955.1"/>
    </source>
</evidence>
<dbReference type="AlphaFoldDB" id="A0A444VZA7"/>
<organism evidence="1 2">
    <name type="scientific">Flavobacterium anhuiense</name>
    <dbReference type="NCBI Taxonomy" id="459526"/>
    <lineage>
        <taxon>Bacteria</taxon>
        <taxon>Pseudomonadati</taxon>
        <taxon>Bacteroidota</taxon>
        <taxon>Flavobacteriia</taxon>
        <taxon>Flavobacteriales</taxon>
        <taxon>Flavobacteriaceae</taxon>
        <taxon>Flavobacterium</taxon>
    </lineage>
</organism>
<dbReference type="EMBL" id="JUIV01000006">
    <property type="protein sequence ID" value="RYJ38955.1"/>
    <property type="molecule type" value="Genomic_DNA"/>
</dbReference>
<gene>
    <name evidence="1" type="ORF">NU08_2180</name>
</gene>
<sequence>MKTKKLDLEIDSIGGLNSLTPTEEKALSDFFQKKKLMKKKTEKKKATLKN</sequence>
<reference evidence="1 2" key="1">
    <citation type="submission" date="2014-12" db="EMBL/GenBank/DDBJ databases">
        <title>Genome sequence of Flavobacterium anhuiense RCM74.</title>
        <authorList>
            <person name="Kim J.F."/>
            <person name="Song J.Y."/>
            <person name="Kwak M.-J."/>
            <person name="Lee S.-W."/>
        </authorList>
    </citation>
    <scope>NUCLEOTIDE SEQUENCE [LARGE SCALE GENOMIC DNA]</scope>
    <source>
        <strain evidence="1 2">RCM74</strain>
    </source>
</reference>
<accession>A0A444VZA7</accession>
<dbReference type="Proteomes" id="UP000290433">
    <property type="component" value="Unassembled WGS sequence"/>
</dbReference>
<protein>
    <submittedName>
        <fullName evidence="1">Uncharacterized protein</fullName>
    </submittedName>
</protein>
<evidence type="ECO:0000313" key="2">
    <source>
        <dbReference type="Proteomes" id="UP000290433"/>
    </source>
</evidence>
<dbReference type="RefSeq" id="WP_157498692.1">
    <property type="nucleotide sequence ID" value="NZ_JBFSGD010000006.1"/>
</dbReference>